<proteinExistence type="predicted"/>
<dbReference type="Proteomes" id="UP001148834">
    <property type="component" value="Unassembled WGS sequence"/>
</dbReference>
<sequence>MNKHCSEYSNTEIANYLIQAVDSTVKSAKSVGSSKNDRVNAMAAANVGFEALRAAEQLQGVAQAVSNGSATGGAVGVSITYGQQKTEQTQHSEGNTAEKSQVNAGGNVTITAQGKGEQSHLTIEGADVSGQAGTHLKAEGNVNILAADENHLERSKNKSSGFNVGVAIQIGGGLSAGINAGGNVAKGYGNGESQAWVASQVGSENSKTTIESGKDTNVIGSQVKGKRVEVSAENLNIESLQDTARYEGKQESVSGQVTVGYGASAGGSYSKSKVNSNYASVKTQAGIYAGDEGYDIHIKEHTELTGGLVTSTNKAETEGKNRFSTGTLNATDIENHADYKGSGISVSGSVAMNFDTPLGNSENGIAQSNKQAVNEKGEKIYLDSQGNETTEAKTSGQANQAKLATGLASLTGGVNIGYGSDGDSQHSRTKSGINTANIDIRDSQAQQTKTGKTVEEIRAQVKTEIHIDNAESHSGKLENRFDKAAVQNELDYQVKVLQEFDKNRKEVTDYFYKKAEENRAEAVEIRKTTEINGKTGYNTEVSLELERKADIYDSIVLGTDLVLGATYGWGNSNLLNYSGIGAVTTPVVNVATAPEQIWVTTCQQDSLYCADNNMDGSKRPTESGKVQIGDKRQIFDITEIKPSETSGVITLSNNGILNPLDDALKNAIKQNKWETNKEGIVVVYNRPTGNYVSELLYAAYDKTNDLLGGRLPLTTAEKANLKLYGYAKQNNYALDISSHSRGGLTASVALQEANRIGLNNIPIRESRFFGTATNVKDYAGYLKENNPNAVVKSAVHYTDFVGRSPLVAFRSKYIVGGNEPTGGVENTWFTYSHSSYFAERPSEYLINEKGQYIDLKGNRIDEKNKIENEYLKEFNTIWAPIDKQSNPSLPEVINSKQGDK</sequence>
<dbReference type="AlphaFoldDB" id="A0AA42JG80"/>
<dbReference type="InterPro" id="IPR025157">
    <property type="entry name" value="Hemagglutinin_rpt"/>
</dbReference>
<reference evidence="1" key="1">
    <citation type="submission" date="2022-09" db="EMBL/GenBank/DDBJ databases">
        <title>Molecular characterization of Glaesserella parasuis strains circulating in commercial swine farms using whole-genome sequencing.</title>
        <authorList>
            <person name="Mugabi R."/>
            <person name="Clavijo M."/>
            <person name="Li G."/>
        </authorList>
    </citation>
    <scope>NUCLEOTIDE SEQUENCE</scope>
    <source>
        <strain evidence="1">0435-53</strain>
    </source>
</reference>
<organism evidence="1 2">
    <name type="scientific">Glaesserella parasuis</name>
    <name type="common">Haemophilus parasuis</name>
    <dbReference type="NCBI Taxonomy" id="738"/>
    <lineage>
        <taxon>Bacteria</taxon>
        <taxon>Pseudomonadati</taxon>
        <taxon>Pseudomonadota</taxon>
        <taxon>Gammaproteobacteria</taxon>
        <taxon>Pasteurellales</taxon>
        <taxon>Pasteurellaceae</taxon>
        <taxon>Glaesserella</taxon>
    </lineage>
</organism>
<evidence type="ECO:0000313" key="2">
    <source>
        <dbReference type="Proteomes" id="UP001148834"/>
    </source>
</evidence>
<evidence type="ECO:0000313" key="1">
    <source>
        <dbReference type="EMBL" id="MDD2168977.1"/>
    </source>
</evidence>
<comment type="caution">
    <text evidence="1">The sequence shown here is derived from an EMBL/GenBank/DDBJ whole genome shotgun (WGS) entry which is preliminary data.</text>
</comment>
<gene>
    <name evidence="1" type="ORF">N5925_10435</name>
</gene>
<accession>A0AA42JG80</accession>
<protein>
    <submittedName>
        <fullName evidence="1">Hemagglutinin repeat-containing protein</fullName>
    </submittedName>
</protein>
<dbReference type="EMBL" id="JAODIR010000078">
    <property type="protein sequence ID" value="MDD2168977.1"/>
    <property type="molecule type" value="Genomic_DNA"/>
</dbReference>
<name>A0AA42JG80_GLAPU</name>
<dbReference type="Pfam" id="PF13332">
    <property type="entry name" value="Fil_haemagg_2"/>
    <property type="match status" value="1"/>
</dbReference>
<dbReference type="GO" id="GO:0003824">
    <property type="term" value="F:catalytic activity"/>
    <property type="evidence" value="ECO:0007669"/>
    <property type="project" value="UniProtKB-ARBA"/>
</dbReference>